<dbReference type="AlphaFoldDB" id="B8C371"/>
<evidence type="ECO:0000313" key="2">
    <source>
        <dbReference type="EMBL" id="EED92511.1"/>
    </source>
</evidence>
<keyword evidence="3" id="KW-1185">Reference proteome</keyword>
<feature type="domain" description="JmjC" evidence="1">
    <location>
        <begin position="1"/>
        <end position="103"/>
    </location>
</feature>
<dbReference type="Proteomes" id="UP000001449">
    <property type="component" value="Chromosome 5"/>
</dbReference>
<dbReference type="KEGG" id="tps:THAPSDRAFT_5540"/>
<dbReference type="Gene3D" id="2.60.120.650">
    <property type="entry name" value="Cupin"/>
    <property type="match status" value="1"/>
</dbReference>
<dbReference type="SUPFAM" id="SSF51197">
    <property type="entry name" value="Clavaminate synthase-like"/>
    <property type="match status" value="1"/>
</dbReference>
<accession>B8C371</accession>
<organism evidence="2 3">
    <name type="scientific">Thalassiosira pseudonana</name>
    <name type="common">Marine diatom</name>
    <name type="synonym">Cyclotella nana</name>
    <dbReference type="NCBI Taxonomy" id="35128"/>
    <lineage>
        <taxon>Eukaryota</taxon>
        <taxon>Sar</taxon>
        <taxon>Stramenopiles</taxon>
        <taxon>Ochrophyta</taxon>
        <taxon>Bacillariophyta</taxon>
        <taxon>Coscinodiscophyceae</taxon>
        <taxon>Thalassiosirophycidae</taxon>
        <taxon>Thalassiosirales</taxon>
        <taxon>Thalassiosiraceae</taxon>
        <taxon>Thalassiosira</taxon>
    </lineage>
</organism>
<dbReference type="InterPro" id="IPR003347">
    <property type="entry name" value="JmjC_dom"/>
</dbReference>
<dbReference type="HOGENOM" id="CLU_805331_0_0_1"/>
<dbReference type="PROSITE" id="PS51184">
    <property type="entry name" value="JMJC"/>
    <property type="match status" value="1"/>
</dbReference>
<evidence type="ECO:0000313" key="3">
    <source>
        <dbReference type="Proteomes" id="UP000001449"/>
    </source>
</evidence>
<dbReference type="EMBL" id="CM000642">
    <property type="protein sequence ID" value="EED92511.1"/>
    <property type="molecule type" value="Genomic_DNA"/>
</dbReference>
<gene>
    <name evidence="2" type="ORF">THAPSDRAFT_5540</name>
</gene>
<dbReference type="Pfam" id="PF08007">
    <property type="entry name" value="JmjC_2"/>
    <property type="match status" value="1"/>
</dbReference>
<dbReference type="eggNOG" id="ENOG502RZRQ">
    <property type="taxonomic scope" value="Eukaryota"/>
</dbReference>
<protein>
    <recommendedName>
        <fullName evidence="1">JmjC domain-containing protein</fullName>
    </recommendedName>
</protein>
<dbReference type="GeneID" id="7448141"/>
<name>B8C371_THAPS</name>
<dbReference type="PaxDb" id="35128-Thaps5540"/>
<dbReference type="RefSeq" id="XP_002290759.1">
    <property type="nucleotide sequence ID" value="XM_002290723.1"/>
</dbReference>
<reference evidence="2 3" key="2">
    <citation type="journal article" date="2008" name="Nature">
        <title>The Phaeodactylum genome reveals the evolutionary history of diatom genomes.</title>
        <authorList>
            <person name="Bowler C."/>
            <person name="Allen A.E."/>
            <person name="Badger J.H."/>
            <person name="Grimwood J."/>
            <person name="Jabbari K."/>
            <person name="Kuo A."/>
            <person name="Maheswari U."/>
            <person name="Martens C."/>
            <person name="Maumus F."/>
            <person name="Otillar R.P."/>
            <person name="Rayko E."/>
            <person name="Salamov A."/>
            <person name="Vandepoele K."/>
            <person name="Beszteri B."/>
            <person name="Gruber A."/>
            <person name="Heijde M."/>
            <person name="Katinka M."/>
            <person name="Mock T."/>
            <person name="Valentin K."/>
            <person name="Verret F."/>
            <person name="Berges J.A."/>
            <person name="Brownlee C."/>
            <person name="Cadoret J.P."/>
            <person name="Chiovitti A."/>
            <person name="Choi C.J."/>
            <person name="Coesel S."/>
            <person name="De Martino A."/>
            <person name="Detter J.C."/>
            <person name="Durkin C."/>
            <person name="Falciatore A."/>
            <person name="Fournet J."/>
            <person name="Haruta M."/>
            <person name="Huysman M.J."/>
            <person name="Jenkins B.D."/>
            <person name="Jiroutova K."/>
            <person name="Jorgensen R.E."/>
            <person name="Joubert Y."/>
            <person name="Kaplan A."/>
            <person name="Kroger N."/>
            <person name="Kroth P.G."/>
            <person name="La Roche J."/>
            <person name="Lindquist E."/>
            <person name="Lommer M."/>
            <person name="Martin-Jezequel V."/>
            <person name="Lopez P.J."/>
            <person name="Lucas S."/>
            <person name="Mangogna M."/>
            <person name="McGinnis K."/>
            <person name="Medlin L.K."/>
            <person name="Montsant A."/>
            <person name="Oudot-Le Secq M.P."/>
            <person name="Napoli C."/>
            <person name="Obornik M."/>
            <person name="Parker M.S."/>
            <person name="Petit J.L."/>
            <person name="Porcel B.M."/>
            <person name="Poulsen N."/>
            <person name="Robison M."/>
            <person name="Rychlewski L."/>
            <person name="Rynearson T.A."/>
            <person name="Schmutz J."/>
            <person name="Shapiro H."/>
            <person name="Siaut M."/>
            <person name="Stanley M."/>
            <person name="Sussman M.R."/>
            <person name="Taylor A.R."/>
            <person name="Vardi A."/>
            <person name="von Dassow P."/>
            <person name="Vyverman W."/>
            <person name="Willis A."/>
            <person name="Wyrwicz L.S."/>
            <person name="Rokhsar D.S."/>
            <person name="Weissenbach J."/>
            <person name="Armbrust E.V."/>
            <person name="Green B.R."/>
            <person name="Van de Peer Y."/>
            <person name="Grigoriev I.V."/>
        </authorList>
    </citation>
    <scope>NUCLEOTIDE SEQUENCE [LARGE SCALE GENOMIC DNA]</scope>
    <source>
        <strain evidence="2 3">CCMP1335</strain>
    </source>
</reference>
<reference evidence="2 3" key="1">
    <citation type="journal article" date="2004" name="Science">
        <title>The genome of the diatom Thalassiosira pseudonana: ecology, evolution, and metabolism.</title>
        <authorList>
            <person name="Armbrust E.V."/>
            <person name="Berges J.A."/>
            <person name="Bowler C."/>
            <person name="Green B.R."/>
            <person name="Martinez D."/>
            <person name="Putnam N.H."/>
            <person name="Zhou S."/>
            <person name="Allen A.E."/>
            <person name="Apt K.E."/>
            <person name="Bechner M."/>
            <person name="Brzezinski M.A."/>
            <person name="Chaal B.K."/>
            <person name="Chiovitti A."/>
            <person name="Davis A.K."/>
            <person name="Demarest M.S."/>
            <person name="Detter J.C."/>
            <person name="Glavina T."/>
            <person name="Goodstein D."/>
            <person name="Hadi M.Z."/>
            <person name="Hellsten U."/>
            <person name="Hildebrand M."/>
            <person name="Jenkins B.D."/>
            <person name="Jurka J."/>
            <person name="Kapitonov V.V."/>
            <person name="Kroger N."/>
            <person name="Lau W.W."/>
            <person name="Lane T.W."/>
            <person name="Larimer F.W."/>
            <person name="Lippmeier J.C."/>
            <person name="Lucas S."/>
            <person name="Medina M."/>
            <person name="Montsant A."/>
            <person name="Obornik M."/>
            <person name="Parker M.S."/>
            <person name="Palenik B."/>
            <person name="Pazour G.J."/>
            <person name="Richardson P.M."/>
            <person name="Rynearson T.A."/>
            <person name="Saito M.A."/>
            <person name="Schwartz D.C."/>
            <person name="Thamatrakoln K."/>
            <person name="Valentin K."/>
            <person name="Vardi A."/>
            <person name="Wilkerson F.P."/>
            <person name="Rokhsar D.S."/>
        </authorList>
    </citation>
    <scope>NUCLEOTIDE SEQUENCE [LARGE SCALE GENOMIC DNA]</scope>
    <source>
        <strain evidence="2 3">CCMP1335</strain>
    </source>
</reference>
<evidence type="ECO:0000259" key="1">
    <source>
        <dbReference type="PROSITE" id="PS51184"/>
    </source>
</evidence>
<dbReference type="InParanoid" id="B8C371"/>
<proteinExistence type="predicted"/>
<sequence>MRGTTPHYCREASVVENQLKIARLSCMGGNGSLENSGSYGFEYNDNNTDGPEQTITLYPGDCFYFPSGMWHCVKTIEPGVSLNVSLMGTSYASLVSEALQHVLVGKDQRWREIVTSRPGDMDGSKRLQELMGGLSKIVDEFVSNGGAAHCLPPALCYPTLSAINAEKDLDREEVDEYDMLEEETESKDNVSAEINGDGSLSLMEDDVDMPLSGIIVNVDQFEGPSGWVCDKPSKTSKLIRNPLASLIAMSDVASCVPSRVNTSESDDNSVEGGETAKKYILNVNFAGNEMCESHIRVVLETTESVELMDSYEKGDGCNDTVVPPDCLFYYGLFSWKDSARDVAME</sequence>